<dbReference type="GO" id="GO:0016787">
    <property type="term" value="F:hydrolase activity"/>
    <property type="evidence" value="ECO:0007669"/>
    <property type="project" value="UniProtKB-KW"/>
</dbReference>
<dbReference type="InterPro" id="IPR032466">
    <property type="entry name" value="Metal_Hydrolase"/>
</dbReference>
<protein>
    <submittedName>
        <fullName evidence="1">Amidohydrolase family domain protein</fullName>
    </submittedName>
</protein>
<reference evidence="1" key="1">
    <citation type="submission" date="2014-01" db="EMBL/GenBank/DDBJ databases">
        <authorList>
            <person name="Brown-Elliot B."/>
            <person name="Wallace R."/>
            <person name="Lenaerts A."/>
            <person name="Ordway D."/>
            <person name="DeGroote M.A."/>
            <person name="Parker T."/>
            <person name="Sizemore C."/>
            <person name="Tallon L.J."/>
            <person name="Sadzewicz L.K."/>
            <person name="Sengamalay N."/>
            <person name="Fraser C.M."/>
            <person name="Hine E."/>
            <person name="Shefchek K.A."/>
            <person name="Das S.P."/>
            <person name="Tettelin H."/>
        </authorList>
    </citation>
    <scope>NUCLEOTIDE SEQUENCE [LARGE SCALE GENOMIC DNA]</scope>
    <source>
        <strain evidence="1">4042</strain>
    </source>
</reference>
<dbReference type="Gene3D" id="3.20.20.140">
    <property type="entry name" value="Metal-dependent hydrolases"/>
    <property type="match status" value="1"/>
</dbReference>
<dbReference type="EMBL" id="JAOB01000040">
    <property type="protein sequence ID" value="EUA43877.1"/>
    <property type="molecule type" value="Genomic_DNA"/>
</dbReference>
<comment type="caution">
    <text evidence="1">The sequence shown here is derived from an EMBL/GenBank/DDBJ whole genome shotgun (WGS) entry which is preliminary data.</text>
</comment>
<accession>X8BIF1</accession>
<dbReference type="SUPFAM" id="SSF51556">
    <property type="entry name" value="Metallo-dependent hydrolases"/>
    <property type="match status" value="1"/>
</dbReference>
<name>X8BIF1_MYCXE</name>
<evidence type="ECO:0000313" key="1">
    <source>
        <dbReference type="EMBL" id="EUA43877.1"/>
    </source>
</evidence>
<proteinExistence type="predicted"/>
<sequence length="58" mass="6349">MPAEEHGQLWRVASLLRAGVAVALSTDMPFGRDDPWAAMRAAVHRTTPVETFSTRANV</sequence>
<keyword evidence="1" id="KW-0378">Hydrolase</keyword>
<gene>
    <name evidence="1" type="ORF">I553_8211</name>
</gene>
<dbReference type="AlphaFoldDB" id="X8BIF1"/>
<dbReference type="PATRIC" id="fig|1299334.3.peg.3854"/>
<organism evidence="1">
    <name type="scientific">Mycobacterium xenopi 4042</name>
    <dbReference type="NCBI Taxonomy" id="1299334"/>
    <lineage>
        <taxon>Bacteria</taxon>
        <taxon>Bacillati</taxon>
        <taxon>Actinomycetota</taxon>
        <taxon>Actinomycetes</taxon>
        <taxon>Mycobacteriales</taxon>
        <taxon>Mycobacteriaceae</taxon>
        <taxon>Mycobacterium</taxon>
    </lineage>
</organism>